<reference evidence="1 2" key="1">
    <citation type="submission" date="2015-12" db="EMBL/GenBank/DDBJ databases">
        <title>Haloprofundus marisrubri gen. nov., sp. nov., an extremely halophilic archaeon isolated from the Discovery deep brine-seawater interface in the Red Sea.</title>
        <authorList>
            <person name="Zhang G."/>
            <person name="Stingl U."/>
            <person name="Rashid M."/>
        </authorList>
    </citation>
    <scope>NUCLEOTIDE SEQUENCE [LARGE SCALE GENOMIC DNA]</scope>
    <source>
        <strain evidence="1 2">SB9</strain>
    </source>
</reference>
<name>A0A0W1R8J1_9EURY</name>
<dbReference type="STRING" id="1514971.AUR64_09880"/>
<dbReference type="OrthoDB" id="189973at2157"/>
<dbReference type="AlphaFoldDB" id="A0A0W1R8J1"/>
<dbReference type="RefSeq" id="WP_058581279.1">
    <property type="nucleotide sequence ID" value="NZ_LOPU01000018.1"/>
</dbReference>
<comment type="caution">
    <text evidence="1">The sequence shown here is derived from an EMBL/GenBank/DDBJ whole genome shotgun (WGS) entry which is preliminary data.</text>
</comment>
<evidence type="ECO:0008006" key="3">
    <source>
        <dbReference type="Google" id="ProtNLM"/>
    </source>
</evidence>
<dbReference type="EMBL" id="LOPU01000018">
    <property type="protein sequence ID" value="KTG09924.1"/>
    <property type="molecule type" value="Genomic_DNA"/>
</dbReference>
<dbReference type="Proteomes" id="UP000054387">
    <property type="component" value="Unassembled WGS sequence"/>
</dbReference>
<keyword evidence="2" id="KW-1185">Reference proteome</keyword>
<sequence>MDPPERSDESTEIPDCTSESAIPTTAIVDAIRHAPEPVVNTGYLAERFDVPLGAMYARLESLTDAGVLEHMEVRQRGHLWWQSLATELDEF</sequence>
<evidence type="ECO:0000313" key="2">
    <source>
        <dbReference type="Proteomes" id="UP000054387"/>
    </source>
</evidence>
<evidence type="ECO:0000313" key="1">
    <source>
        <dbReference type="EMBL" id="KTG09924.1"/>
    </source>
</evidence>
<organism evidence="1 2">
    <name type="scientific">Haloprofundus marisrubri</name>
    <dbReference type="NCBI Taxonomy" id="1514971"/>
    <lineage>
        <taxon>Archaea</taxon>
        <taxon>Methanobacteriati</taxon>
        <taxon>Methanobacteriota</taxon>
        <taxon>Stenosarchaea group</taxon>
        <taxon>Halobacteria</taxon>
        <taxon>Halobacteriales</taxon>
        <taxon>Haloferacaceae</taxon>
        <taxon>Haloprofundus</taxon>
    </lineage>
</organism>
<protein>
    <recommendedName>
        <fullName evidence="3">HTH iclR-type domain-containing protein</fullName>
    </recommendedName>
</protein>
<accession>A0A0W1R8J1</accession>
<gene>
    <name evidence="1" type="ORF">AUR64_09880</name>
</gene>
<proteinExistence type="predicted"/>